<evidence type="ECO:0000313" key="2">
    <source>
        <dbReference type="Proteomes" id="UP000316747"/>
    </source>
</evidence>
<protein>
    <submittedName>
        <fullName evidence="1">Uncharacterized protein</fullName>
    </submittedName>
</protein>
<gene>
    <name evidence="1" type="ORF">FBY41_1736</name>
</gene>
<name>A0A543HTN3_9MICO</name>
<keyword evidence="2" id="KW-1185">Reference proteome</keyword>
<sequence>MNTDELIAHVSAQIGRLADTYEHGASASDLYEAALLVVAIASMRAAGATSVLLTNDGTSAASEISLRRSPGYLWTPGFTYAVAAFPGTSRTCEAHLGVFVVGESGVPHECDVAVLDGREAERSRRGKIHPRKSGLIAAIEAKHYAASPGIDIGRAFIGLASEMGHARSSLAFPAQGATTLMRLLARRSSECFDSAVPGDAATERLGAHIEQTVRNWRARIR</sequence>
<accession>A0A543HTN3</accession>
<comment type="caution">
    <text evidence="1">The sequence shown here is derived from an EMBL/GenBank/DDBJ whole genome shotgun (WGS) entry which is preliminary data.</text>
</comment>
<organism evidence="1 2">
    <name type="scientific">Humibacillus xanthopallidus</name>
    <dbReference type="NCBI Taxonomy" id="412689"/>
    <lineage>
        <taxon>Bacteria</taxon>
        <taxon>Bacillati</taxon>
        <taxon>Actinomycetota</taxon>
        <taxon>Actinomycetes</taxon>
        <taxon>Micrococcales</taxon>
        <taxon>Intrasporangiaceae</taxon>
        <taxon>Humibacillus</taxon>
    </lineage>
</organism>
<dbReference type="AlphaFoldDB" id="A0A543HTN3"/>
<dbReference type="EMBL" id="VFPM01000002">
    <property type="protein sequence ID" value="TQM61723.1"/>
    <property type="molecule type" value="Genomic_DNA"/>
</dbReference>
<reference evidence="1 2" key="1">
    <citation type="submission" date="2019-06" db="EMBL/GenBank/DDBJ databases">
        <title>Genome sequencing of plant associated microbes to promote plant fitness in Sorghum bicolor and Oryza sativa.</title>
        <authorList>
            <person name="Coleman-Derr D."/>
        </authorList>
    </citation>
    <scope>NUCLEOTIDE SEQUENCE [LARGE SCALE GENOMIC DNA]</scope>
    <source>
        <strain evidence="1 2">KV-663</strain>
    </source>
</reference>
<dbReference type="Proteomes" id="UP000316747">
    <property type="component" value="Unassembled WGS sequence"/>
</dbReference>
<evidence type="ECO:0000313" key="1">
    <source>
        <dbReference type="EMBL" id="TQM61723.1"/>
    </source>
</evidence>
<proteinExistence type="predicted"/>